<evidence type="ECO:0000313" key="4">
    <source>
        <dbReference type="Proteomes" id="UP000004162"/>
    </source>
</evidence>
<feature type="compositionally biased region" description="Basic and acidic residues" evidence="1">
    <location>
        <begin position="294"/>
        <end position="314"/>
    </location>
</feature>
<organism evidence="3 4">
    <name type="scientific">Chlorobium ferrooxidans DSM 13031</name>
    <dbReference type="NCBI Taxonomy" id="377431"/>
    <lineage>
        <taxon>Bacteria</taxon>
        <taxon>Pseudomonadati</taxon>
        <taxon>Chlorobiota</taxon>
        <taxon>Chlorobiia</taxon>
        <taxon>Chlorobiales</taxon>
        <taxon>Chlorobiaceae</taxon>
        <taxon>Chlorobium/Pelodictyon group</taxon>
        <taxon>Chlorobium</taxon>
    </lineage>
</organism>
<evidence type="ECO:0000256" key="1">
    <source>
        <dbReference type="SAM" id="MobiDB-lite"/>
    </source>
</evidence>
<comment type="caution">
    <text evidence="3">The sequence shown here is derived from an EMBL/GenBank/DDBJ whole genome shotgun (WGS) entry which is preliminary data.</text>
</comment>
<reference evidence="3 4" key="2">
    <citation type="submission" date="2006-07" db="EMBL/GenBank/DDBJ databases">
        <title>Sequencing of the draft genome and assembly of Chlorobium ferroxidans DSM 13031.</title>
        <authorList>
            <consortium name="US DOE Joint Genome Institute (JGI-PGF)"/>
            <person name="Copeland A."/>
            <person name="Lucas S."/>
            <person name="Lapidus A."/>
            <person name="Barry K."/>
            <person name="Glavina del Rio T."/>
            <person name="Dalin E."/>
            <person name="Tice H."/>
            <person name="Bruce D."/>
            <person name="Pitluck S."/>
            <person name="Richardson P."/>
        </authorList>
    </citation>
    <scope>NUCLEOTIDE SEQUENCE [LARGE SCALE GENOMIC DNA]</scope>
    <source>
        <strain evidence="3 4">DSM 13031</strain>
    </source>
</reference>
<feature type="region of interest" description="Disordered" evidence="1">
    <location>
        <begin position="294"/>
        <end position="320"/>
    </location>
</feature>
<keyword evidence="2" id="KW-0472">Membrane</keyword>
<protein>
    <recommendedName>
        <fullName evidence="5">Protein BatD</fullName>
    </recommendedName>
</protein>
<evidence type="ECO:0000313" key="3">
    <source>
        <dbReference type="EMBL" id="EAT58292.1"/>
    </source>
</evidence>
<name>Q0YPQ7_9CHLB</name>
<sequence length="320" mass="35613">MNARCEWFRTGACRLILFLLFAFALPAPLRAVEGPLYQGVRVTVVPDTVLVGDRIRCIIRVQHGEREVASLEGVDPASKPQFELISLQRASSLLSTPGSGRERFELDLALFGSGRQLLPPLTVVLRDSEGRISRKVVYSATIPVFVKALTDSSMRELRPIKPPEKPSIPFFLILPFILLLFGIAVVVLVLLFLVKRAVRKSAETVDPGQVARRKLRKLGSRLSAGMPPPECYEELSNIMRSFLENHYRIRALEAVTQEIERDLKKLGVAGFESIMSLLKQADLVKFAGRRPDLEESRNSLQKAEEVIRSARPAEDSGSGV</sequence>
<keyword evidence="2" id="KW-0812">Transmembrane</keyword>
<dbReference type="Proteomes" id="UP000004162">
    <property type="component" value="Unassembled WGS sequence"/>
</dbReference>
<reference evidence="3 4" key="1">
    <citation type="submission" date="2006-07" db="EMBL/GenBank/DDBJ databases">
        <title>Annotation of the draft genome assembly of Chlorobium ferroxidans DSM 13031.</title>
        <authorList>
            <consortium name="US DOE Joint Genome Institute (JGI-ORNL)"/>
            <person name="Larimer F."/>
            <person name="Land M."/>
            <person name="Hauser L."/>
        </authorList>
    </citation>
    <scope>NUCLEOTIDE SEQUENCE [LARGE SCALE GENOMIC DNA]</scope>
    <source>
        <strain evidence="3 4">DSM 13031</strain>
    </source>
</reference>
<keyword evidence="4" id="KW-1185">Reference proteome</keyword>
<dbReference type="AlphaFoldDB" id="Q0YPQ7"/>
<evidence type="ECO:0008006" key="5">
    <source>
        <dbReference type="Google" id="ProtNLM"/>
    </source>
</evidence>
<evidence type="ECO:0000256" key="2">
    <source>
        <dbReference type="SAM" id="Phobius"/>
    </source>
</evidence>
<feature type="transmembrane region" description="Helical" evidence="2">
    <location>
        <begin position="168"/>
        <end position="194"/>
    </location>
</feature>
<proteinExistence type="predicted"/>
<dbReference type="RefSeq" id="WP_006367111.1">
    <property type="nucleotide sequence ID" value="NZ_AASE01000024.1"/>
</dbReference>
<accession>Q0YPQ7</accession>
<keyword evidence="2" id="KW-1133">Transmembrane helix</keyword>
<gene>
    <name evidence="3" type="ORF">CferDRAFT_0278</name>
</gene>
<dbReference type="EMBL" id="AASE01000024">
    <property type="protein sequence ID" value="EAT58292.1"/>
    <property type="molecule type" value="Genomic_DNA"/>
</dbReference>